<accession>A0ABR4NN17</accession>
<organism evidence="1 2">
    <name type="scientific">Nakaseomyces bracarensis</name>
    <dbReference type="NCBI Taxonomy" id="273131"/>
    <lineage>
        <taxon>Eukaryota</taxon>
        <taxon>Fungi</taxon>
        <taxon>Dikarya</taxon>
        <taxon>Ascomycota</taxon>
        <taxon>Saccharomycotina</taxon>
        <taxon>Saccharomycetes</taxon>
        <taxon>Saccharomycetales</taxon>
        <taxon>Saccharomycetaceae</taxon>
        <taxon>Nakaseomyces</taxon>
    </lineage>
</organism>
<name>A0ABR4NN17_9SACH</name>
<reference evidence="1 2" key="1">
    <citation type="submission" date="2024-05" db="EMBL/GenBank/DDBJ databases">
        <title>Long read based assembly of the Candida bracarensis genome reveals expanded adhesin content.</title>
        <authorList>
            <person name="Marcet-Houben M."/>
            <person name="Ksiezopolska E."/>
            <person name="Gabaldon T."/>
        </authorList>
    </citation>
    <scope>NUCLEOTIDE SEQUENCE [LARGE SCALE GENOMIC DNA]</scope>
    <source>
        <strain evidence="1 2">CBM6</strain>
    </source>
</reference>
<protein>
    <submittedName>
        <fullName evidence="1">Suppressor of HU sensitivity involved in recombination protein 1</fullName>
    </submittedName>
</protein>
<dbReference type="Proteomes" id="UP001623330">
    <property type="component" value="Unassembled WGS sequence"/>
</dbReference>
<dbReference type="EMBL" id="JBEVYD010000012">
    <property type="protein sequence ID" value="KAL3229204.1"/>
    <property type="molecule type" value="Genomic_DNA"/>
</dbReference>
<evidence type="ECO:0000313" key="1">
    <source>
        <dbReference type="EMBL" id="KAL3229204.1"/>
    </source>
</evidence>
<evidence type="ECO:0000313" key="2">
    <source>
        <dbReference type="Proteomes" id="UP001623330"/>
    </source>
</evidence>
<keyword evidence="2" id="KW-1185">Reference proteome</keyword>
<proteinExistence type="predicted"/>
<sequence length="160" mass="18661">MEMTIKELIESLLLEDFDDTRKRKTLILVLGDEARLQFESQRYTTSTIGSLLRGKNDIGVLFLNSLQYLFMYLMKLEVSPDAYNHLVIYGLDSLVCNLPSKAGSKEAHEEMSLEQVRAANLIYQAAFKVQRTHQFNVTNFINYRENEPLERIELYWKVIC</sequence>
<comment type="caution">
    <text evidence="1">The sequence shown here is derived from an EMBL/GenBank/DDBJ whole genome shotgun (WGS) entry which is preliminary data.</text>
</comment>
<gene>
    <name evidence="1" type="ORF">RNJ44_02291</name>
</gene>